<protein>
    <submittedName>
        <fullName evidence="1">Uncharacterized protein</fullName>
    </submittedName>
</protein>
<accession>A0A6M3Y5T7</accession>
<proteinExistence type="predicted"/>
<evidence type="ECO:0000313" key="1">
    <source>
        <dbReference type="EMBL" id="QJI05443.1"/>
    </source>
</evidence>
<dbReference type="AlphaFoldDB" id="A0A6M3Y5T7"/>
<sequence length="59" mass="6626">MKLKEIYSDGHGKIKAGKDELTGSIVLKVEYKKLNPESITFPNDAIDKIIMFLGKVMND</sequence>
<reference evidence="1" key="1">
    <citation type="submission" date="2020-03" db="EMBL/GenBank/DDBJ databases">
        <title>The deep terrestrial virosphere.</title>
        <authorList>
            <person name="Holmfeldt K."/>
            <person name="Nilsson E."/>
            <person name="Simone D."/>
            <person name="Lopez-Fernandez M."/>
            <person name="Wu X."/>
            <person name="de Brujin I."/>
            <person name="Lundin D."/>
            <person name="Andersson A."/>
            <person name="Bertilsson S."/>
            <person name="Dopson M."/>
        </authorList>
    </citation>
    <scope>NUCLEOTIDE SEQUENCE</scope>
    <source>
        <strain evidence="1">MM171A01080</strain>
    </source>
</reference>
<dbReference type="EMBL" id="MT145201">
    <property type="protein sequence ID" value="QJI05443.1"/>
    <property type="molecule type" value="Genomic_DNA"/>
</dbReference>
<gene>
    <name evidence="1" type="ORF">MM171A01080_0005</name>
</gene>
<organism evidence="1">
    <name type="scientific">viral metagenome</name>
    <dbReference type="NCBI Taxonomy" id="1070528"/>
    <lineage>
        <taxon>unclassified sequences</taxon>
        <taxon>metagenomes</taxon>
        <taxon>organismal metagenomes</taxon>
    </lineage>
</organism>
<name>A0A6M3Y5T7_9ZZZZ</name>